<dbReference type="GO" id="GO:0015658">
    <property type="term" value="F:branched-chain amino acid transmembrane transporter activity"/>
    <property type="evidence" value="ECO:0007669"/>
    <property type="project" value="TreeGrafter"/>
</dbReference>
<dbReference type="GO" id="GO:0005524">
    <property type="term" value="F:ATP binding"/>
    <property type="evidence" value="ECO:0007669"/>
    <property type="project" value="UniProtKB-KW"/>
</dbReference>
<gene>
    <name evidence="7" type="ORF">DealDRAFT_0571</name>
</gene>
<keyword evidence="8" id="KW-1185">Reference proteome</keyword>
<dbReference type="EMBL" id="ACJM01000002">
    <property type="protein sequence ID" value="EEG78641.1"/>
    <property type="molecule type" value="Genomic_DNA"/>
</dbReference>
<evidence type="ECO:0000256" key="1">
    <source>
        <dbReference type="ARBA" id="ARBA00005417"/>
    </source>
</evidence>
<dbReference type="InterPro" id="IPR017871">
    <property type="entry name" value="ABC_transporter-like_CS"/>
</dbReference>
<feature type="domain" description="ABC transporter" evidence="6">
    <location>
        <begin position="3"/>
        <end position="250"/>
    </location>
</feature>
<dbReference type="OrthoDB" id="9776369at2"/>
<dbReference type="PROSITE" id="PS00211">
    <property type="entry name" value="ABC_TRANSPORTER_1"/>
    <property type="match status" value="1"/>
</dbReference>
<dbReference type="AlphaFoldDB" id="C0GDC0"/>
<evidence type="ECO:0000256" key="2">
    <source>
        <dbReference type="ARBA" id="ARBA00022448"/>
    </source>
</evidence>
<keyword evidence="4" id="KW-0067">ATP-binding</keyword>
<evidence type="ECO:0000256" key="5">
    <source>
        <dbReference type="ARBA" id="ARBA00022970"/>
    </source>
</evidence>
<dbReference type="eggNOG" id="COG0410">
    <property type="taxonomic scope" value="Bacteria"/>
</dbReference>
<keyword evidence="3" id="KW-0547">Nucleotide-binding</keyword>
<dbReference type="InterPro" id="IPR003439">
    <property type="entry name" value="ABC_transporter-like_ATP-bd"/>
</dbReference>
<comment type="caution">
    <text evidence="7">The sequence shown here is derived from an EMBL/GenBank/DDBJ whole genome shotgun (WGS) entry which is preliminary data.</text>
</comment>
<dbReference type="Proteomes" id="UP000006443">
    <property type="component" value="Unassembled WGS sequence"/>
</dbReference>
<reference evidence="7 8" key="1">
    <citation type="submission" date="2009-02" db="EMBL/GenBank/DDBJ databases">
        <title>Sequencing of the draft genome and assembly of Dethiobacter alkaliphilus AHT 1.</title>
        <authorList>
            <consortium name="US DOE Joint Genome Institute (JGI-PGF)"/>
            <person name="Lucas S."/>
            <person name="Copeland A."/>
            <person name="Lapidus A."/>
            <person name="Glavina del Rio T."/>
            <person name="Dalin E."/>
            <person name="Tice H."/>
            <person name="Bruce D."/>
            <person name="Goodwin L."/>
            <person name="Pitluck S."/>
            <person name="Larimer F."/>
            <person name="Land M.L."/>
            <person name="Hauser L."/>
            <person name="Muyzer G."/>
        </authorList>
    </citation>
    <scope>NUCLEOTIDE SEQUENCE [LARGE SCALE GENOMIC DNA]</scope>
    <source>
        <strain evidence="7 8">AHT 1</strain>
    </source>
</reference>
<evidence type="ECO:0000256" key="3">
    <source>
        <dbReference type="ARBA" id="ARBA00022741"/>
    </source>
</evidence>
<evidence type="ECO:0000313" key="7">
    <source>
        <dbReference type="EMBL" id="EEG78641.1"/>
    </source>
</evidence>
<keyword evidence="2" id="KW-0813">Transport</keyword>
<dbReference type="Pfam" id="PF00005">
    <property type="entry name" value="ABC_tran"/>
    <property type="match status" value="1"/>
</dbReference>
<evidence type="ECO:0000259" key="6">
    <source>
        <dbReference type="PROSITE" id="PS50893"/>
    </source>
</evidence>
<accession>C0GDC0</accession>
<dbReference type="GO" id="GO:0016887">
    <property type="term" value="F:ATP hydrolysis activity"/>
    <property type="evidence" value="ECO:0007669"/>
    <property type="project" value="InterPro"/>
</dbReference>
<dbReference type="SUPFAM" id="SSF52540">
    <property type="entry name" value="P-loop containing nucleoside triphosphate hydrolases"/>
    <property type="match status" value="1"/>
</dbReference>
<dbReference type="RefSeq" id="WP_008514682.1">
    <property type="nucleotide sequence ID" value="NZ_ACJM01000002.1"/>
</dbReference>
<name>C0GDC0_DETAL</name>
<proteinExistence type="inferred from homology"/>
<dbReference type="InterPro" id="IPR027417">
    <property type="entry name" value="P-loop_NTPase"/>
</dbReference>
<dbReference type="GO" id="GO:0015807">
    <property type="term" value="P:L-amino acid transport"/>
    <property type="evidence" value="ECO:0007669"/>
    <property type="project" value="TreeGrafter"/>
</dbReference>
<sequence length="250" mass="27651">MLLTVNNLSVSYDTANVLSDINIKVEDNELVGLVGPNGAGKSTLLRAITGLVKWEKDNKKGQRQGRIKMGGTVEFMGERIDHLPAHEIVRKGLVHCPERRRPFAEMTVYENLLAGAYLLKKNGTEFNRLLEEIYHLFPVLKERAKQISGTLSGGEQQMLAIARALMLKPKLLCIDEPSIGLAPIVKSDLFERISAIARSGITILLVEQDVALTFTLASRNYILSHGRLVNEGSSQDLLEDEGIRSSYLGL</sequence>
<organism evidence="7 8">
    <name type="scientific">Dethiobacter alkaliphilus AHT 1</name>
    <dbReference type="NCBI Taxonomy" id="555088"/>
    <lineage>
        <taxon>Bacteria</taxon>
        <taxon>Bacillati</taxon>
        <taxon>Bacillota</taxon>
        <taxon>Dethiobacteria</taxon>
        <taxon>Dethiobacterales</taxon>
        <taxon>Dethiobacteraceae</taxon>
        <taxon>Dethiobacter</taxon>
    </lineage>
</organism>
<dbReference type="PANTHER" id="PTHR43820:SF4">
    <property type="entry name" value="HIGH-AFFINITY BRANCHED-CHAIN AMINO ACID TRANSPORT ATP-BINDING PROTEIN LIVF"/>
    <property type="match status" value="1"/>
</dbReference>
<dbReference type="CDD" id="cd03224">
    <property type="entry name" value="ABC_TM1139_LivF_branched"/>
    <property type="match status" value="1"/>
</dbReference>
<dbReference type="Gene3D" id="3.40.50.300">
    <property type="entry name" value="P-loop containing nucleotide triphosphate hydrolases"/>
    <property type="match status" value="1"/>
</dbReference>
<comment type="similarity">
    <text evidence="1">Belongs to the ABC transporter superfamily.</text>
</comment>
<keyword evidence="5" id="KW-0029">Amino-acid transport</keyword>
<dbReference type="PROSITE" id="PS50893">
    <property type="entry name" value="ABC_TRANSPORTER_2"/>
    <property type="match status" value="1"/>
</dbReference>
<dbReference type="STRING" id="555088.DealDRAFT_0571"/>
<dbReference type="PANTHER" id="PTHR43820">
    <property type="entry name" value="HIGH-AFFINITY BRANCHED-CHAIN AMINO ACID TRANSPORT ATP-BINDING PROTEIN LIVF"/>
    <property type="match status" value="1"/>
</dbReference>
<dbReference type="InterPro" id="IPR052156">
    <property type="entry name" value="BCAA_Transport_ATP-bd_LivF"/>
</dbReference>
<dbReference type="InterPro" id="IPR003593">
    <property type="entry name" value="AAA+_ATPase"/>
</dbReference>
<evidence type="ECO:0000313" key="8">
    <source>
        <dbReference type="Proteomes" id="UP000006443"/>
    </source>
</evidence>
<dbReference type="SMART" id="SM00382">
    <property type="entry name" value="AAA"/>
    <property type="match status" value="1"/>
</dbReference>
<protein>
    <submittedName>
        <fullName evidence="7">ABC transporter related protein</fullName>
    </submittedName>
</protein>
<evidence type="ECO:0000256" key="4">
    <source>
        <dbReference type="ARBA" id="ARBA00022840"/>
    </source>
</evidence>